<evidence type="ECO:0000259" key="12">
    <source>
        <dbReference type="Pfam" id="PF07558"/>
    </source>
</evidence>
<evidence type="ECO:0000313" key="14">
    <source>
        <dbReference type="Proteomes" id="UP000265631"/>
    </source>
</evidence>
<feature type="compositionally biased region" description="Basic and acidic residues" evidence="10">
    <location>
        <begin position="528"/>
        <end position="541"/>
    </location>
</feature>
<feature type="compositionally biased region" description="Polar residues" evidence="10">
    <location>
        <begin position="158"/>
        <end position="172"/>
    </location>
</feature>
<evidence type="ECO:0000256" key="2">
    <source>
        <dbReference type="ARBA" id="ARBA00010845"/>
    </source>
</evidence>
<feature type="compositionally biased region" description="Basic and acidic residues" evidence="10">
    <location>
        <begin position="690"/>
        <end position="702"/>
    </location>
</feature>
<dbReference type="GO" id="GO:0000779">
    <property type="term" value="C:condensed chromosome, centromeric region"/>
    <property type="evidence" value="ECO:0007669"/>
    <property type="project" value="UniProtKB-ARBA"/>
</dbReference>
<feature type="compositionally biased region" description="Low complexity" evidence="10">
    <location>
        <begin position="246"/>
        <end position="257"/>
    </location>
</feature>
<dbReference type="GO" id="GO:0045132">
    <property type="term" value="P:meiotic chromosome segregation"/>
    <property type="evidence" value="ECO:0007669"/>
    <property type="project" value="InterPro"/>
</dbReference>
<keyword evidence="14" id="KW-1185">Reference proteome</keyword>
<dbReference type="AlphaFoldDB" id="A0A395MLH2"/>
<feature type="compositionally biased region" description="Basic and acidic residues" evidence="10">
    <location>
        <begin position="428"/>
        <end position="440"/>
    </location>
</feature>
<gene>
    <name evidence="13" type="ORF">FIE12Z_6979</name>
</gene>
<evidence type="ECO:0000256" key="9">
    <source>
        <dbReference type="SAM" id="Coils"/>
    </source>
</evidence>
<comment type="caution">
    <text evidence="13">The sequence shown here is derived from an EMBL/GenBank/DDBJ whole genome shotgun (WGS) entry which is preliminary data.</text>
</comment>
<organism evidence="13 14">
    <name type="scientific">Fusarium flagelliforme</name>
    <dbReference type="NCBI Taxonomy" id="2675880"/>
    <lineage>
        <taxon>Eukaryota</taxon>
        <taxon>Fungi</taxon>
        <taxon>Dikarya</taxon>
        <taxon>Ascomycota</taxon>
        <taxon>Pezizomycotina</taxon>
        <taxon>Sordariomycetes</taxon>
        <taxon>Hypocreomycetidae</taxon>
        <taxon>Hypocreales</taxon>
        <taxon>Nectriaceae</taxon>
        <taxon>Fusarium</taxon>
        <taxon>Fusarium incarnatum-equiseti species complex</taxon>
    </lineage>
</organism>
<keyword evidence="5" id="KW-0159">Chromosome partition</keyword>
<evidence type="ECO:0000256" key="7">
    <source>
        <dbReference type="ARBA" id="ARBA00023306"/>
    </source>
</evidence>
<evidence type="ECO:0000256" key="5">
    <source>
        <dbReference type="ARBA" id="ARBA00022829"/>
    </source>
</evidence>
<keyword evidence="8" id="KW-0137">Centromere</keyword>
<comment type="similarity">
    <text evidence="2">Belongs to the shugoshin family.</text>
</comment>
<accession>A0A395MLH2</accession>
<dbReference type="Pfam" id="PF07557">
    <property type="entry name" value="Shugoshin_C"/>
    <property type="match status" value="1"/>
</dbReference>
<evidence type="ECO:0000256" key="10">
    <source>
        <dbReference type="SAM" id="MobiDB-lite"/>
    </source>
</evidence>
<keyword evidence="7" id="KW-0131">Cell cycle</keyword>
<dbReference type="GO" id="GO:0005634">
    <property type="term" value="C:nucleus"/>
    <property type="evidence" value="ECO:0007669"/>
    <property type="project" value="InterPro"/>
</dbReference>
<feature type="domain" description="Shugoshin N-terminal coiled-coil" evidence="12">
    <location>
        <begin position="56"/>
        <end position="100"/>
    </location>
</feature>
<feature type="compositionally biased region" description="Basic and acidic residues" evidence="10">
    <location>
        <begin position="287"/>
        <end position="297"/>
    </location>
</feature>
<dbReference type="InterPro" id="IPR011515">
    <property type="entry name" value="Shugoshin_C"/>
</dbReference>
<dbReference type="STRING" id="2594813.A0A395MLH2"/>
<feature type="compositionally biased region" description="Basic and acidic residues" evidence="10">
    <location>
        <begin position="343"/>
        <end position="389"/>
    </location>
</feature>
<feature type="compositionally biased region" description="Polar residues" evidence="10">
    <location>
        <begin position="578"/>
        <end position="588"/>
    </location>
</feature>
<sequence>MVNDIVDILQQSVLNKSTYQRSTNRRKPQIDCRKPPHYAMARLNEPPVSTDSLETLRKKLLRQNRDLAKSNNARALRVRELENDCACMLSENLELRGRILELEKELEDNDSRRIADHALAIKAKLESQLTEWSSLLAGLGLEPPMKRHSQQPRKSSTKPRLSFSSARPSPSQRRLRDIAREIEELGHISETKSYPRQSMNPEQILALRSEADCDDMTDTSQSPELGPPPVSHFIEEEEEEPVKVDSPSPSRSAPAPAHVQESPKTKLTPPETFTSPQTAKMLPRPTSPEKKRTEEIVKIQQPKLMETKPLATKSIETMTEEPAMEPPAPQPQQIKIGSKRKLAARDDMVTSRSQRNNDENENPRMVSEKAVGRTLKEVSGLKKESREKANATGTRRPLSAKSANDDMTSPKKVSKPVNTDEIAAAKADLLRSKISQDRPKSRSRSLAPIAIEPIQDPEPTAPTVVEVQCGLATPYTDPSLLSPHSPDTTASKDTGRGGTPPPADVNANREPARPSRRNRTAVSYAEPNLRDKMRRPTKELLDAVAGDGRTARRSSVAEQAPDTAKLKRETGAEDSWKQLPSANATNAENEPGSIPASPLAGKGSSPEVSKNMAIRSGRRTSMMIQDLVAGSETSHEDGRDDTASDTTGLSEVDIYEFTPSSPQSEEQGPTRTKKKPVSRQTSRRVSSAVHVEEGSGARERVSSRRRSMML</sequence>
<dbReference type="Pfam" id="PF07558">
    <property type="entry name" value="Shugoshin_N"/>
    <property type="match status" value="1"/>
</dbReference>
<dbReference type="EMBL" id="PXXK01000194">
    <property type="protein sequence ID" value="RFN48784.1"/>
    <property type="molecule type" value="Genomic_DNA"/>
</dbReference>
<evidence type="ECO:0000256" key="8">
    <source>
        <dbReference type="ARBA" id="ARBA00023328"/>
    </source>
</evidence>
<evidence type="ECO:0000313" key="13">
    <source>
        <dbReference type="EMBL" id="RFN48784.1"/>
    </source>
</evidence>
<dbReference type="GO" id="GO:0051301">
    <property type="term" value="P:cell division"/>
    <property type="evidence" value="ECO:0007669"/>
    <property type="project" value="UniProtKB-KW"/>
</dbReference>
<protein>
    <recommendedName>
        <fullName evidence="15">Shugoshin</fullName>
    </recommendedName>
</protein>
<name>A0A395MLH2_9HYPO</name>
<feature type="region of interest" description="Disordered" evidence="10">
    <location>
        <begin position="142"/>
        <end position="175"/>
    </location>
</feature>
<dbReference type="Proteomes" id="UP000265631">
    <property type="component" value="Unassembled WGS sequence"/>
</dbReference>
<evidence type="ECO:0000256" key="1">
    <source>
        <dbReference type="ARBA" id="ARBA00004584"/>
    </source>
</evidence>
<feature type="region of interest" description="Disordered" evidence="10">
    <location>
        <begin position="214"/>
        <end position="710"/>
    </location>
</feature>
<feature type="coiled-coil region" evidence="9">
    <location>
        <begin position="53"/>
        <end position="112"/>
    </location>
</feature>
<keyword evidence="3" id="KW-0158">Chromosome</keyword>
<dbReference type="InterPro" id="IPR011516">
    <property type="entry name" value="Shugoshin_N"/>
</dbReference>
<feature type="compositionally biased region" description="Basic residues" evidence="10">
    <location>
        <begin position="146"/>
        <end position="157"/>
    </location>
</feature>
<evidence type="ECO:0000256" key="6">
    <source>
        <dbReference type="ARBA" id="ARBA00023054"/>
    </source>
</evidence>
<feature type="compositionally biased region" description="Polar residues" evidence="10">
    <location>
        <begin position="658"/>
        <end position="670"/>
    </location>
</feature>
<evidence type="ECO:0000259" key="11">
    <source>
        <dbReference type="Pfam" id="PF07557"/>
    </source>
</evidence>
<proteinExistence type="inferred from homology"/>
<evidence type="ECO:0000256" key="3">
    <source>
        <dbReference type="ARBA" id="ARBA00022454"/>
    </source>
</evidence>
<evidence type="ECO:0000256" key="4">
    <source>
        <dbReference type="ARBA" id="ARBA00022618"/>
    </source>
</evidence>
<comment type="subcellular location">
    <subcellularLocation>
        <location evidence="1">Chromosome</location>
        <location evidence="1">Centromere</location>
    </subcellularLocation>
</comment>
<keyword evidence="6 9" id="KW-0175">Coiled coil</keyword>
<feature type="domain" description="Shugoshin C-terminal" evidence="11">
    <location>
        <begin position="512"/>
        <end position="535"/>
    </location>
</feature>
<evidence type="ECO:0008006" key="15">
    <source>
        <dbReference type="Google" id="ProtNLM"/>
    </source>
</evidence>
<reference evidence="13 14" key="1">
    <citation type="journal article" date="2018" name="PLoS Pathog.">
        <title>Evolution of structural diversity of trichothecenes, a family of toxins produced by plant pathogenic and entomopathogenic fungi.</title>
        <authorList>
            <person name="Proctor R.H."/>
            <person name="McCormick S.P."/>
            <person name="Kim H.S."/>
            <person name="Cardoza R.E."/>
            <person name="Stanley A.M."/>
            <person name="Lindo L."/>
            <person name="Kelly A."/>
            <person name="Brown D.W."/>
            <person name="Lee T."/>
            <person name="Vaughan M.M."/>
            <person name="Alexander N.J."/>
            <person name="Busman M."/>
            <person name="Gutierrez S."/>
        </authorList>
    </citation>
    <scope>NUCLEOTIDE SEQUENCE [LARGE SCALE GENOMIC DNA]</scope>
    <source>
        <strain evidence="13 14">NRRL 13405</strain>
    </source>
</reference>
<feature type="compositionally biased region" description="Basic and acidic residues" evidence="10">
    <location>
        <begin position="564"/>
        <end position="576"/>
    </location>
</feature>
<feature type="compositionally biased region" description="Basic and acidic residues" evidence="10">
    <location>
        <begin position="633"/>
        <end position="642"/>
    </location>
</feature>
<keyword evidence="4" id="KW-0132">Cell division</keyword>